<proteinExistence type="predicted"/>
<comment type="caution">
    <text evidence="1">The sequence shown here is derived from an EMBL/GenBank/DDBJ whole genome shotgun (WGS) entry which is preliminary data.</text>
</comment>
<evidence type="ECO:0000313" key="2">
    <source>
        <dbReference type="Proteomes" id="UP001294412"/>
    </source>
</evidence>
<keyword evidence="2" id="KW-1185">Reference proteome</keyword>
<reference evidence="1 2" key="1">
    <citation type="submission" date="2023-12" db="EMBL/GenBank/DDBJ databases">
        <title>Description of Novel Strain Fulvimarina sp. 2208YS6-2-32 isolated from Uroteuthis (Photololigo) edulis.</title>
        <authorList>
            <person name="Park J.-S."/>
        </authorList>
    </citation>
    <scope>NUCLEOTIDE SEQUENCE [LARGE SCALE GENOMIC DNA]</scope>
    <source>
        <strain evidence="1 2">2208YS6-2-32</strain>
    </source>
</reference>
<gene>
    <name evidence="1" type="ORF">U0C82_12230</name>
</gene>
<dbReference type="RefSeq" id="WP_322187399.1">
    <property type="nucleotide sequence ID" value="NZ_JAXLPB010000003.1"/>
</dbReference>
<name>A0ABU5I3F6_9HYPH</name>
<accession>A0ABU5I3F6</accession>
<protein>
    <submittedName>
        <fullName evidence="1">Uncharacterized protein</fullName>
    </submittedName>
</protein>
<dbReference type="EMBL" id="JAXLPB010000003">
    <property type="protein sequence ID" value="MDY8109907.1"/>
    <property type="molecule type" value="Genomic_DNA"/>
</dbReference>
<dbReference type="Proteomes" id="UP001294412">
    <property type="component" value="Unassembled WGS sequence"/>
</dbReference>
<evidence type="ECO:0000313" key="1">
    <source>
        <dbReference type="EMBL" id="MDY8109907.1"/>
    </source>
</evidence>
<sequence>MPQIIAFHAAMGSSIRPVARRAGRAPDRRETMTPVGDRALRHAMRSIDLPLMLAKADLKFDSLEA</sequence>
<organism evidence="1 2">
    <name type="scientific">Fulvimarina uroteuthidis</name>
    <dbReference type="NCBI Taxonomy" id="3098149"/>
    <lineage>
        <taxon>Bacteria</taxon>
        <taxon>Pseudomonadati</taxon>
        <taxon>Pseudomonadota</taxon>
        <taxon>Alphaproteobacteria</taxon>
        <taxon>Hyphomicrobiales</taxon>
        <taxon>Aurantimonadaceae</taxon>
        <taxon>Fulvimarina</taxon>
    </lineage>
</organism>